<keyword evidence="2" id="KW-1185">Reference proteome</keyword>
<dbReference type="Proteomes" id="UP001497700">
    <property type="component" value="Unassembled WGS sequence"/>
</dbReference>
<protein>
    <submittedName>
        <fullName evidence="1">Uncharacterized protein</fullName>
    </submittedName>
</protein>
<gene>
    <name evidence="1" type="ORF">F4820DRAFT_205282</name>
</gene>
<name>A0ACB9YHP0_9PEZI</name>
<comment type="caution">
    <text evidence="1">The sequence shown here is derived from an EMBL/GenBank/DDBJ whole genome shotgun (WGS) entry which is preliminary data.</text>
</comment>
<evidence type="ECO:0000313" key="1">
    <source>
        <dbReference type="EMBL" id="KAI4858751.1"/>
    </source>
</evidence>
<reference evidence="1 2" key="1">
    <citation type="journal article" date="2022" name="New Phytol.">
        <title>Ecological generalism drives hyperdiversity of secondary metabolite gene clusters in xylarialean endophytes.</title>
        <authorList>
            <person name="Franco M.E.E."/>
            <person name="Wisecaver J.H."/>
            <person name="Arnold A.E."/>
            <person name="Ju Y.M."/>
            <person name="Slot J.C."/>
            <person name="Ahrendt S."/>
            <person name="Moore L.P."/>
            <person name="Eastman K.E."/>
            <person name="Scott K."/>
            <person name="Konkel Z."/>
            <person name="Mondo S.J."/>
            <person name="Kuo A."/>
            <person name="Hayes R.D."/>
            <person name="Haridas S."/>
            <person name="Andreopoulos B."/>
            <person name="Riley R."/>
            <person name="LaButti K."/>
            <person name="Pangilinan J."/>
            <person name="Lipzen A."/>
            <person name="Amirebrahimi M."/>
            <person name="Yan J."/>
            <person name="Adam C."/>
            <person name="Keymanesh K."/>
            <person name="Ng V."/>
            <person name="Louie K."/>
            <person name="Northen T."/>
            <person name="Drula E."/>
            <person name="Henrissat B."/>
            <person name="Hsieh H.M."/>
            <person name="Youens-Clark K."/>
            <person name="Lutzoni F."/>
            <person name="Miadlikowska J."/>
            <person name="Eastwood D.C."/>
            <person name="Hamelin R.C."/>
            <person name="Grigoriev I.V."/>
            <person name="U'Ren J.M."/>
        </authorList>
    </citation>
    <scope>NUCLEOTIDE SEQUENCE [LARGE SCALE GENOMIC DNA]</scope>
    <source>
        <strain evidence="1 2">CBS 119005</strain>
    </source>
</reference>
<proteinExistence type="predicted"/>
<dbReference type="EMBL" id="MU393693">
    <property type="protein sequence ID" value="KAI4858751.1"/>
    <property type="molecule type" value="Genomic_DNA"/>
</dbReference>
<accession>A0ACB9YHP0</accession>
<evidence type="ECO:0000313" key="2">
    <source>
        <dbReference type="Proteomes" id="UP001497700"/>
    </source>
</evidence>
<sequence>MFAGTRGDERVSRVLDDYQNLRLKRNQTLVEELSEVDAVKMANFHSTVILPIASRYINWAAHYPGNELDIPAFQQPLSLSPVEETRFLRSLYRFQLCCQLFSSGPYPNLVPESRHNPVDILTRFFFLHEPWEVEETRCVGVFAEETYERFSKVLVRGINSGSVVFNGELRPPNSNLPFPLKQIRYRSRFFKNIAYSRGLEPLCSVLYTDSDDHEGLLGVVTGVFSRSMTDAFSRSVPFLFDDEEDPFKYFTRLVRQRGPPAERQRRQDAREPLPFEGGSVAGAPLAWTLVWGGTYSTMYNALSRMQRAWACVMWDAARLRGTGADEAVLRQWAAAWGSYDPRDYTGPNIH</sequence>
<organism evidence="1 2">
    <name type="scientific">Hypoxylon rubiginosum</name>
    <dbReference type="NCBI Taxonomy" id="110542"/>
    <lineage>
        <taxon>Eukaryota</taxon>
        <taxon>Fungi</taxon>
        <taxon>Dikarya</taxon>
        <taxon>Ascomycota</taxon>
        <taxon>Pezizomycotina</taxon>
        <taxon>Sordariomycetes</taxon>
        <taxon>Xylariomycetidae</taxon>
        <taxon>Xylariales</taxon>
        <taxon>Hypoxylaceae</taxon>
        <taxon>Hypoxylon</taxon>
    </lineage>
</organism>